<dbReference type="Gene3D" id="3.50.50.60">
    <property type="entry name" value="FAD/NAD(P)-binding domain"/>
    <property type="match status" value="1"/>
</dbReference>
<keyword evidence="4" id="KW-0560">Oxidoreductase</keyword>
<name>M2UN73_COCH5</name>
<comment type="cofactor">
    <cofactor evidence="1">
        <name>FAD</name>
        <dbReference type="ChEBI" id="CHEBI:57692"/>
    </cofactor>
</comment>
<dbReference type="OrthoDB" id="47494at2759"/>
<proteinExistence type="predicted"/>
<keyword evidence="8" id="KW-1185">Reference proteome</keyword>
<dbReference type="SUPFAM" id="SSF51905">
    <property type="entry name" value="FAD/NAD(P)-binding domain"/>
    <property type="match status" value="1"/>
</dbReference>
<dbReference type="eggNOG" id="KOG2614">
    <property type="taxonomic scope" value="Eukaryota"/>
</dbReference>
<dbReference type="EMBL" id="KB445579">
    <property type="protein sequence ID" value="EMD89378.1"/>
    <property type="molecule type" value="Genomic_DNA"/>
</dbReference>
<dbReference type="Pfam" id="PF01494">
    <property type="entry name" value="FAD_binding_3"/>
    <property type="match status" value="1"/>
</dbReference>
<keyword evidence="5" id="KW-0503">Monooxygenase</keyword>
<dbReference type="InterPro" id="IPR002938">
    <property type="entry name" value="FAD-bd"/>
</dbReference>
<evidence type="ECO:0000259" key="6">
    <source>
        <dbReference type="Pfam" id="PF01494"/>
    </source>
</evidence>
<feature type="domain" description="FAD-binding" evidence="6">
    <location>
        <begin position="162"/>
        <end position="359"/>
    </location>
</feature>
<dbReference type="InterPro" id="IPR036188">
    <property type="entry name" value="FAD/NAD-bd_sf"/>
</dbReference>
<dbReference type="PANTHER" id="PTHR47178">
    <property type="entry name" value="MONOOXYGENASE, FAD-BINDING"/>
    <property type="match status" value="1"/>
</dbReference>
<organism evidence="7 8">
    <name type="scientific">Cochliobolus heterostrophus (strain C5 / ATCC 48332 / race O)</name>
    <name type="common">Southern corn leaf blight fungus</name>
    <name type="synonym">Bipolaris maydis</name>
    <dbReference type="NCBI Taxonomy" id="701091"/>
    <lineage>
        <taxon>Eukaryota</taxon>
        <taxon>Fungi</taxon>
        <taxon>Dikarya</taxon>
        <taxon>Ascomycota</taxon>
        <taxon>Pezizomycotina</taxon>
        <taxon>Dothideomycetes</taxon>
        <taxon>Pleosporomycetidae</taxon>
        <taxon>Pleosporales</taxon>
        <taxon>Pleosporineae</taxon>
        <taxon>Pleosporaceae</taxon>
        <taxon>Bipolaris</taxon>
    </lineage>
</organism>
<dbReference type="OMA" id="RGHPRVW"/>
<keyword evidence="3" id="KW-0274">FAD</keyword>
<evidence type="ECO:0000256" key="2">
    <source>
        <dbReference type="ARBA" id="ARBA00022630"/>
    </source>
</evidence>
<evidence type="ECO:0000256" key="1">
    <source>
        <dbReference type="ARBA" id="ARBA00001974"/>
    </source>
</evidence>
<reference evidence="7 8" key="1">
    <citation type="journal article" date="2012" name="PLoS Pathog.">
        <title>Diverse lifestyles and strategies of plant pathogenesis encoded in the genomes of eighteen Dothideomycetes fungi.</title>
        <authorList>
            <person name="Ohm R.A."/>
            <person name="Feau N."/>
            <person name="Henrissat B."/>
            <person name="Schoch C.L."/>
            <person name="Horwitz B.A."/>
            <person name="Barry K.W."/>
            <person name="Condon B.J."/>
            <person name="Copeland A.C."/>
            <person name="Dhillon B."/>
            <person name="Glaser F."/>
            <person name="Hesse C.N."/>
            <person name="Kosti I."/>
            <person name="LaButti K."/>
            <person name="Lindquist E.A."/>
            <person name="Lucas S."/>
            <person name="Salamov A.A."/>
            <person name="Bradshaw R.E."/>
            <person name="Ciuffetti L."/>
            <person name="Hamelin R.C."/>
            <person name="Kema G.H.J."/>
            <person name="Lawrence C."/>
            <person name="Scott J.A."/>
            <person name="Spatafora J.W."/>
            <person name="Turgeon B.G."/>
            <person name="de Wit P.J.G.M."/>
            <person name="Zhong S."/>
            <person name="Goodwin S.B."/>
            <person name="Grigoriev I.V."/>
        </authorList>
    </citation>
    <scope>NUCLEOTIDE SEQUENCE [LARGE SCALE GENOMIC DNA]</scope>
    <source>
        <strain evidence="8">C5 / ATCC 48332 / race O</strain>
    </source>
</reference>
<dbReference type="Proteomes" id="UP000016936">
    <property type="component" value="Unassembled WGS sequence"/>
</dbReference>
<accession>M2UN73</accession>
<evidence type="ECO:0000313" key="8">
    <source>
        <dbReference type="Proteomes" id="UP000016936"/>
    </source>
</evidence>
<dbReference type="GO" id="GO:0071949">
    <property type="term" value="F:FAD binding"/>
    <property type="evidence" value="ECO:0007669"/>
    <property type="project" value="InterPro"/>
</dbReference>
<keyword evidence="2" id="KW-0285">Flavoprotein</keyword>
<dbReference type="PANTHER" id="PTHR47178:SF6">
    <property type="entry name" value="FAD-BINDING DOMAIN-CONTAINING PROTEIN"/>
    <property type="match status" value="1"/>
</dbReference>
<evidence type="ECO:0000256" key="5">
    <source>
        <dbReference type="ARBA" id="ARBA00023033"/>
    </source>
</evidence>
<gene>
    <name evidence="7" type="ORF">COCHEDRAFT_1216109</name>
</gene>
<evidence type="ECO:0000256" key="4">
    <source>
        <dbReference type="ARBA" id="ARBA00023002"/>
    </source>
</evidence>
<dbReference type="PRINTS" id="PR00420">
    <property type="entry name" value="RNGMNOXGNASE"/>
</dbReference>
<evidence type="ECO:0000256" key="3">
    <source>
        <dbReference type="ARBA" id="ARBA00022827"/>
    </source>
</evidence>
<sequence>MTDPPNFRVVIIGGGLAGCCLANGLLRNGIDFSIYERLPENSKREGYQIRLGADALKGMRACLSPENLDLIVQNFGPASGNKSEAPVVRNKKFETMLDLTIFPTYNKSAPISRVILRDALAAPIAASGKLEYGKEFDRYEIVDFGTPKERVRVWFKDGSHDHCDILIGADGSHSKINKQIGLNNLVQLNDYTSMAAKSNLPAKRLRETNPKILEKPLLTFADGKTLYYCAYLPKSSNFADSRNEDISSSMFGFHVPSSTCPENLSSLSQKAKWDFVREALSEWSSEYHDIVELVQDSDIYVYRSMVSVNPGQGWRAKVRSGKEPEKGDSRVWLLGDAIHAMLPNRGMGGNTALRDTATALDLLRQLSSFSEPNQKVEKCAIDRACTEFEAEMIPRAFNWVRKSGGTTVVPVDASTIWGKVFFTLAAIGMQLSYYFQQMLGRSGTTSVVDDCPELK</sequence>
<dbReference type="STRING" id="701091.M2UN73"/>
<dbReference type="HOGENOM" id="CLU_009665_3_1_1"/>
<dbReference type="AlphaFoldDB" id="M2UN73"/>
<protein>
    <recommendedName>
        <fullName evidence="6">FAD-binding domain-containing protein</fullName>
    </recommendedName>
</protein>
<reference evidence="8" key="2">
    <citation type="journal article" date="2013" name="PLoS Genet.">
        <title>Comparative genome structure, secondary metabolite, and effector coding capacity across Cochliobolus pathogens.</title>
        <authorList>
            <person name="Condon B.J."/>
            <person name="Leng Y."/>
            <person name="Wu D."/>
            <person name="Bushley K.E."/>
            <person name="Ohm R.A."/>
            <person name="Otillar R."/>
            <person name="Martin J."/>
            <person name="Schackwitz W."/>
            <person name="Grimwood J."/>
            <person name="MohdZainudin N."/>
            <person name="Xue C."/>
            <person name="Wang R."/>
            <person name="Manning V.A."/>
            <person name="Dhillon B."/>
            <person name="Tu Z.J."/>
            <person name="Steffenson B.J."/>
            <person name="Salamov A."/>
            <person name="Sun H."/>
            <person name="Lowry S."/>
            <person name="LaButti K."/>
            <person name="Han J."/>
            <person name="Copeland A."/>
            <person name="Lindquist E."/>
            <person name="Barry K."/>
            <person name="Schmutz J."/>
            <person name="Baker S.E."/>
            <person name="Ciuffetti L.M."/>
            <person name="Grigoriev I.V."/>
            <person name="Zhong S."/>
            <person name="Turgeon B.G."/>
        </authorList>
    </citation>
    <scope>NUCLEOTIDE SEQUENCE [LARGE SCALE GENOMIC DNA]</scope>
    <source>
        <strain evidence="8">C5 / ATCC 48332 / race O</strain>
    </source>
</reference>
<evidence type="ECO:0000313" key="7">
    <source>
        <dbReference type="EMBL" id="EMD89378.1"/>
    </source>
</evidence>
<dbReference type="GO" id="GO:0004497">
    <property type="term" value="F:monooxygenase activity"/>
    <property type="evidence" value="ECO:0007669"/>
    <property type="project" value="UniProtKB-KW"/>
</dbReference>